<protein>
    <recommendedName>
        <fullName evidence="4">Secreted protein</fullName>
    </recommendedName>
</protein>
<reference evidence="2" key="2">
    <citation type="submission" date="2020-11" db="EMBL/GenBank/DDBJ databases">
        <authorList>
            <person name="McCartney M.A."/>
            <person name="Auch B."/>
            <person name="Kono T."/>
            <person name="Mallez S."/>
            <person name="Becker A."/>
            <person name="Gohl D.M."/>
            <person name="Silverstein K.A.T."/>
            <person name="Koren S."/>
            <person name="Bechman K.B."/>
            <person name="Herman A."/>
            <person name="Abrahante J.E."/>
            <person name="Garbe J."/>
        </authorList>
    </citation>
    <scope>NUCLEOTIDE SEQUENCE</scope>
    <source>
        <strain evidence="2">Duluth1</strain>
        <tissue evidence="2">Whole animal</tissue>
    </source>
</reference>
<keyword evidence="3" id="KW-1185">Reference proteome</keyword>
<evidence type="ECO:0000313" key="2">
    <source>
        <dbReference type="EMBL" id="KAH3778324.1"/>
    </source>
</evidence>
<accession>A0A9D4IMH6</accession>
<sequence length="103" mass="11341">MWTLRYFFFACFVFLSEDCVFFCSSSTGVGGDLAVTFFSLPLFGVEVLDEFMFSVNRIIVGWLQLTVDLVALADRLRVFDARLLIGVSTGFTGSSCSSSSVFG</sequence>
<evidence type="ECO:0000256" key="1">
    <source>
        <dbReference type="SAM" id="SignalP"/>
    </source>
</evidence>
<dbReference type="EMBL" id="JAIWYP010000009">
    <property type="protein sequence ID" value="KAH3778324.1"/>
    <property type="molecule type" value="Genomic_DNA"/>
</dbReference>
<gene>
    <name evidence="2" type="ORF">DPMN_179779</name>
</gene>
<name>A0A9D4IMH6_DREPO</name>
<reference evidence="2" key="1">
    <citation type="journal article" date="2019" name="bioRxiv">
        <title>The Genome of the Zebra Mussel, Dreissena polymorpha: A Resource for Invasive Species Research.</title>
        <authorList>
            <person name="McCartney M.A."/>
            <person name="Auch B."/>
            <person name="Kono T."/>
            <person name="Mallez S."/>
            <person name="Zhang Y."/>
            <person name="Obille A."/>
            <person name="Becker A."/>
            <person name="Abrahante J.E."/>
            <person name="Garbe J."/>
            <person name="Badalamenti J.P."/>
            <person name="Herman A."/>
            <person name="Mangelson H."/>
            <person name="Liachko I."/>
            <person name="Sullivan S."/>
            <person name="Sone E.D."/>
            <person name="Koren S."/>
            <person name="Silverstein K.A.T."/>
            <person name="Beckman K.B."/>
            <person name="Gohl D.M."/>
        </authorList>
    </citation>
    <scope>NUCLEOTIDE SEQUENCE</scope>
    <source>
        <strain evidence="2">Duluth1</strain>
        <tissue evidence="2">Whole animal</tissue>
    </source>
</reference>
<evidence type="ECO:0008006" key="4">
    <source>
        <dbReference type="Google" id="ProtNLM"/>
    </source>
</evidence>
<proteinExistence type="predicted"/>
<evidence type="ECO:0000313" key="3">
    <source>
        <dbReference type="Proteomes" id="UP000828390"/>
    </source>
</evidence>
<comment type="caution">
    <text evidence="2">The sequence shown here is derived from an EMBL/GenBank/DDBJ whole genome shotgun (WGS) entry which is preliminary data.</text>
</comment>
<keyword evidence="1" id="KW-0732">Signal</keyword>
<dbReference type="AlphaFoldDB" id="A0A9D4IMH6"/>
<organism evidence="2 3">
    <name type="scientific">Dreissena polymorpha</name>
    <name type="common">Zebra mussel</name>
    <name type="synonym">Mytilus polymorpha</name>
    <dbReference type="NCBI Taxonomy" id="45954"/>
    <lineage>
        <taxon>Eukaryota</taxon>
        <taxon>Metazoa</taxon>
        <taxon>Spiralia</taxon>
        <taxon>Lophotrochozoa</taxon>
        <taxon>Mollusca</taxon>
        <taxon>Bivalvia</taxon>
        <taxon>Autobranchia</taxon>
        <taxon>Heteroconchia</taxon>
        <taxon>Euheterodonta</taxon>
        <taxon>Imparidentia</taxon>
        <taxon>Neoheterodontei</taxon>
        <taxon>Myida</taxon>
        <taxon>Dreissenoidea</taxon>
        <taxon>Dreissenidae</taxon>
        <taxon>Dreissena</taxon>
    </lineage>
</organism>
<feature type="signal peptide" evidence="1">
    <location>
        <begin position="1"/>
        <end position="18"/>
    </location>
</feature>
<feature type="chain" id="PRO_5039660272" description="Secreted protein" evidence="1">
    <location>
        <begin position="19"/>
        <end position="103"/>
    </location>
</feature>
<dbReference type="Proteomes" id="UP000828390">
    <property type="component" value="Unassembled WGS sequence"/>
</dbReference>